<gene>
    <name evidence="4" type="ORF">TcWFU_008301</name>
</gene>
<reference evidence="4 5" key="1">
    <citation type="journal article" date="2022" name="Front. Cell. Infect. Microbiol.">
        <title>The Genomes of Two Strains of Taenia crassiceps the Animal Model for the Study of Human Cysticercosis.</title>
        <authorList>
            <person name="Bobes R.J."/>
            <person name="Estrada K."/>
            <person name="Rios-Valencia D.G."/>
            <person name="Calderon-Gallegos A."/>
            <person name="de la Torre P."/>
            <person name="Carrero J.C."/>
            <person name="Sanchez-Flores A."/>
            <person name="Laclette J.P."/>
        </authorList>
    </citation>
    <scope>NUCLEOTIDE SEQUENCE [LARGE SCALE GENOMIC DNA]</scope>
    <source>
        <strain evidence="4">WFUcys</strain>
    </source>
</reference>
<accession>A0ABR4Q2U8</accession>
<sequence length="135" mass="14868">MTGDRLLERTNVEDVKALIATVRKTTAGLVSKGVVESPRVDVRVLSDDDEGFFQWLAVNYYMGNLTKHSKLAPFFALLETCALPDTRRLLTGEMKDCTEASQHIADAQASTSLPSLQHPGLQKLSKTHKSQLEPA</sequence>
<proteinExistence type="inferred from homology"/>
<organism evidence="4 5">
    <name type="scientific">Taenia crassiceps</name>
    <dbReference type="NCBI Taxonomy" id="6207"/>
    <lineage>
        <taxon>Eukaryota</taxon>
        <taxon>Metazoa</taxon>
        <taxon>Spiralia</taxon>
        <taxon>Lophotrochozoa</taxon>
        <taxon>Platyhelminthes</taxon>
        <taxon>Cestoda</taxon>
        <taxon>Eucestoda</taxon>
        <taxon>Cyclophyllidea</taxon>
        <taxon>Taeniidae</taxon>
        <taxon>Taenia</taxon>
    </lineage>
</organism>
<evidence type="ECO:0000313" key="4">
    <source>
        <dbReference type="EMBL" id="KAL5103980.1"/>
    </source>
</evidence>
<evidence type="ECO:0000256" key="2">
    <source>
        <dbReference type="ARBA" id="ARBA00022801"/>
    </source>
</evidence>
<protein>
    <submittedName>
        <fullName evidence="4">Uncharacterized protein</fullName>
    </submittedName>
</protein>
<evidence type="ECO:0000256" key="1">
    <source>
        <dbReference type="ARBA" id="ARBA00009283"/>
    </source>
</evidence>
<evidence type="ECO:0000313" key="5">
    <source>
        <dbReference type="Proteomes" id="UP001651158"/>
    </source>
</evidence>
<keyword evidence="5" id="KW-1185">Reference proteome</keyword>
<feature type="region of interest" description="Disordered" evidence="3">
    <location>
        <begin position="108"/>
        <end position="135"/>
    </location>
</feature>
<evidence type="ECO:0000256" key="3">
    <source>
        <dbReference type="SAM" id="MobiDB-lite"/>
    </source>
</evidence>
<comment type="caution">
    <text evidence="4">The sequence shown here is derived from an EMBL/GenBank/DDBJ whole genome shotgun (WGS) entry which is preliminary data.</text>
</comment>
<dbReference type="InterPro" id="IPR000407">
    <property type="entry name" value="GDA1_CD39_NTPase"/>
</dbReference>
<dbReference type="EMBL" id="JAKROA010000015">
    <property type="protein sequence ID" value="KAL5103980.1"/>
    <property type="molecule type" value="Genomic_DNA"/>
</dbReference>
<dbReference type="Pfam" id="PF01150">
    <property type="entry name" value="GDA1_CD39"/>
    <property type="match status" value="1"/>
</dbReference>
<keyword evidence="2" id="KW-0378">Hydrolase</keyword>
<comment type="similarity">
    <text evidence="1">Belongs to the GDA1/CD39 NTPase family.</text>
</comment>
<name>A0ABR4Q2U8_9CEST</name>
<dbReference type="Proteomes" id="UP001651158">
    <property type="component" value="Unassembled WGS sequence"/>
</dbReference>